<protein>
    <submittedName>
        <fullName evidence="5">LL-diaminopimelate aminotransferase</fullName>
    </submittedName>
</protein>
<keyword evidence="6" id="KW-1185">Reference proteome</keyword>
<dbReference type="InterPro" id="IPR015424">
    <property type="entry name" value="PyrdxlP-dep_Trfase"/>
</dbReference>
<feature type="domain" description="Aminotransferase class I/classII large" evidence="4">
    <location>
        <begin position="38"/>
        <end position="388"/>
    </location>
</feature>
<dbReference type="Gene3D" id="3.40.640.10">
    <property type="entry name" value="Type I PLP-dependent aspartate aminotransferase-like (Major domain)"/>
    <property type="match status" value="1"/>
</dbReference>
<dbReference type="KEGG" id="ntr:B0W44_11735"/>
<sequence>MGKGKTLRFQSKRTSHIPPYMFAELDVKKARLKETGMDLIDLGIGEPGFSPPPHIIERLGEEIRKSENSMYPSYIGCREFREAVSRYYKERYDVELDPDTEVIALIGSKEGVANLILSQLDPGDLALVPDPCYPVYRMATLLADGECYSLPLKPENAFLPDYPEIEESVRERARLLVVNYPNNPTTATADRGFYERTVAFAKRHKTIVVHDFAYNEISFNGYEPVSILQVEGAKDVAVELGSLSKTFCIPGWRIGYAVGNRDAIHALKTVKSNTDSGQYSAVQRTAAYALNGPRAFLEENLKIYRKRQQVVVSGLREIGMEVAEPRATFFVWAPLPEEHSNSARFAEKVLEDTGVVVAPGAAFGSCGEGYIRLSLSAPTERLQEAIARMRTSLKR</sequence>
<dbReference type="InterPro" id="IPR050881">
    <property type="entry name" value="LL-DAP_aminotransferase"/>
</dbReference>
<dbReference type="RefSeq" id="WP_077720195.1">
    <property type="nucleotide sequence ID" value="NZ_CP019699.1"/>
</dbReference>
<organism evidence="5 6">
    <name type="scientific">Novibacillus thermophilus</name>
    <dbReference type="NCBI Taxonomy" id="1471761"/>
    <lineage>
        <taxon>Bacteria</taxon>
        <taxon>Bacillati</taxon>
        <taxon>Bacillota</taxon>
        <taxon>Bacilli</taxon>
        <taxon>Bacillales</taxon>
        <taxon>Thermoactinomycetaceae</taxon>
        <taxon>Novibacillus</taxon>
    </lineage>
</organism>
<dbReference type="InterPro" id="IPR015421">
    <property type="entry name" value="PyrdxlP-dep_Trfase_major"/>
</dbReference>
<dbReference type="GO" id="GO:0008483">
    <property type="term" value="F:transaminase activity"/>
    <property type="evidence" value="ECO:0007669"/>
    <property type="project" value="UniProtKB-KW"/>
</dbReference>
<proteinExistence type="predicted"/>
<dbReference type="CDD" id="cd00609">
    <property type="entry name" value="AAT_like"/>
    <property type="match status" value="1"/>
</dbReference>
<evidence type="ECO:0000259" key="4">
    <source>
        <dbReference type="Pfam" id="PF00155"/>
    </source>
</evidence>
<evidence type="ECO:0000256" key="1">
    <source>
        <dbReference type="ARBA" id="ARBA00001933"/>
    </source>
</evidence>
<name>A0A1U9K8H2_9BACL</name>
<dbReference type="STRING" id="1471761.B0W44_11735"/>
<keyword evidence="2 5" id="KW-0032">Aminotransferase</keyword>
<evidence type="ECO:0000313" key="5">
    <source>
        <dbReference type="EMBL" id="AQS56332.1"/>
    </source>
</evidence>
<gene>
    <name evidence="5" type="ORF">B0W44_11735</name>
</gene>
<dbReference type="SUPFAM" id="SSF53383">
    <property type="entry name" value="PLP-dependent transferases"/>
    <property type="match status" value="1"/>
</dbReference>
<dbReference type="PANTHER" id="PTHR42832:SF3">
    <property type="entry name" value="L-GLUTAMINE--4-(METHYLSULFANYL)-2-OXOBUTANOATE AMINOTRANSFERASE"/>
    <property type="match status" value="1"/>
</dbReference>
<reference evidence="5 6" key="1">
    <citation type="journal article" date="2015" name="Int. J. Syst. Evol. Microbiol.">
        <title>Novibacillus thermophilus gen. nov., sp. nov., a Gram-staining-negative and moderately thermophilic member of the family Thermoactinomycetaceae.</title>
        <authorList>
            <person name="Yang G."/>
            <person name="Chen J."/>
            <person name="Zhou S."/>
        </authorList>
    </citation>
    <scope>NUCLEOTIDE SEQUENCE [LARGE SCALE GENOMIC DNA]</scope>
    <source>
        <strain evidence="5 6">SG-1</strain>
    </source>
</reference>
<evidence type="ECO:0000256" key="3">
    <source>
        <dbReference type="ARBA" id="ARBA00022679"/>
    </source>
</evidence>
<comment type="cofactor">
    <cofactor evidence="1">
        <name>pyridoxal 5'-phosphate</name>
        <dbReference type="ChEBI" id="CHEBI:597326"/>
    </cofactor>
</comment>
<evidence type="ECO:0000256" key="2">
    <source>
        <dbReference type="ARBA" id="ARBA00022576"/>
    </source>
</evidence>
<dbReference type="Pfam" id="PF00155">
    <property type="entry name" value="Aminotran_1_2"/>
    <property type="match status" value="1"/>
</dbReference>
<dbReference type="InterPro" id="IPR015422">
    <property type="entry name" value="PyrdxlP-dep_Trfase_small"/>
</dbReference>
<dbReference type="PANTHER" id="PTHR42832">
    <property type="entry name" value="AMINO ACID AMINOTRANSFERASE"/>
    <property type="match status" value="1"/>
</dbReference>
<accession>A0A1U9K8H2</accession>
<dbReference type="EMBL" id="CP019699">
    <property type="protein sequence ID" value="AQS56332.1"/>
    <property type="molecule type" value="Genomic_DNA"/>
</dbReference>
<dbReference type="Gene3D" id="3.90.1150.10">
    <property type="entry name" value="Aspartate Aminotransferase, domain 1"/>
    <property type="match status" value="1"/>
</dbReference>
<dbReference type="GO" id="GO:0030170">
    <property type="term" value="F:pyridoxal phosphate binding"/>
    <property type="evidence" value="ECO:0007669"/>
    <property type="project" value="InterPro"/>
</dbReference>
<dbReference type="InterPro" id="IPR004839">
    <property type="entry name" value="Aminotransferase_I/II_large"/>
</dbReference>
<dbReference type="Proteomes" id="UP000188603">
    <property type="component" value="Chromosome"/>
</dbReference>
<dbReference type="OrthoDB" id="9802328at2"/>
<evidence type="ECO:0000313" key="6">
    <source>
        <dbReference type="Proteomes" id="UP000188603"/>
    </source>
</evidence>
<keyword evidence="3 5" id="KW-0808">Transferase</keyword>
<dbReference type="NCBIfam" id="NF006756">
    <property type="entry name" value="PRK09276.1"/>
    <property type="match status" value="1"/>
</dbReference>
<dbReference type="AlphaFoldDB" id="A0A1U9K8H2"/>